<keyword evidence="8" id="KW-1185">Reference proteome</keyword>
<dbReference type="GO" id="GO:0070836">
    <property type="term" value="P:caveola assembly"/>
    <property type="evidence" value="ECO:0007669"/>
    <property type="project" value="InterPro"/>
</dbReference>
<keyword evidence="3 6" id="KW-1003">Cell membrane</keyword>
<keyword evidence="7" id="KW-0812">Transmembrane</keyword>
<dbReference type="Proteomes" id="UP000046393">
    <property type="component" value="Unplaced"/>
</dbReference>
<protein>
    <recommendedName>
        <fullName evidence="6">Caveolin</fullName>
    </recommendedName>
</protein>
<dbReference type="PANTHER" id="PTHR10844">
    <property type="entry name" value="CAVEOLIN"/>
    <property type="match status" value="1"/>
</dbReference>
<dbReference type="STRING" id="451379.A0A158R5M5"/>
<dbReference type="InterPro" id="IPR001612">
    <property type="entry name" value="Caveolin"/>
</dbReference>
<dbReference type="PANTHER" id="PTHR10844:SF21">
    <property type="entry name" value="CAVEOLIN-1"/>
    <property type="match status" value="1"/>
</dbReference>
<reference evidence="9" key="1">
    <citation type="submission" date="2016-04" db="UniProtKB">
        <authorList>
            <consortium name="WormBaseParasite"/>
        </authorList>
    </citation>
    <scope>IDENTIFICATION</scope>
</reference>
<comment type="similarity">
    <text evidence="2 6">Belongs to the caveolin family.</text>
</comment>
<comment type="subcellular location">
    <subcellularLocation>
        <location evidence="1 6">Cell membrane</location>
        <topology evidence="1 6">Peripheral membrane protein</topology>
    </subcellularLocation>
    <subcellularLocation>
        <location evidence="6">Golgi apparatus membrane</location>
        <topology evidence="6">Peripheral membrane protein</topology>
    </subcellularLocation>
    <subcellularLocation>
        <location evidence="6">Membrane</location>
        <location evidence="6">Caveola</location>
        <topology evidence="6">Peripheral membrane protein</topology>
    </subcellularLocation>
</comment>
<dbReference type="GO" id="GO:0005901">
    <property type="term" value="C:caveola"/>
    <property type="evidence" value="ECO:0007669"/>
    <property type="project" value="UniProtKB-SubCell"/>
</dbReference>
<evidence type="ECO:0000256" key="2">
    <source>
        <dbReference type="ARBA" id="ARBA00010988"/>
    </source>
</evidence>
<accession>A0A158R5M5</accession>
<dbReference type="Pfam" id="PF01146">
    <property type="entry name" value="Caveolin"/>
    <property type="match status" value="1"/>
</dbReference>
<keyword evidence="4 6" id="KW-0333">Golgi apparatus</keyword>
<dbReference type="GO" id="GO:0060090">
    <property type="term" value="F:molecular adaptor activity"/>
    <property type="evidence" value="ECO:0007669"/>
    <property type="project" value="TreeGrafter"/>
</dbReference>
<evidence type="ECO:0000313" key="8">
    <source>
        <dbReference type="Proteomes" id="UP000046393"/>
    </source>
</evidence>
<evidence type="ECO:0000313" key="9">
    <source>
        <dbReference type="WBParaSite" id="SMUV_0000738801-mRNA-1"/>
    </source>
</evidence>
<name>A0A158R5M5_9BILA</name>
<proteinExistence type="inferred from homology"/>
<comment type="function">
    <text evidence="6">May act as a scaffolding protein within caveolar membranes. Interacts directly with G-protein alpha subunits and can functionally regulate their activity.</text>
</comment>
<organism evidence="8 9">
    <name type="scientific">Syphacia muris</name>
    <dbReference type="NCBI Taxonomy" id="451379"/>
    <lineage>
        <taxon>Eukaryota</taxon>
        <taxon>Metazoa</taxon>
        <taxon>Ecdysozoa</taxon>
        <taxon>Nematoda</taxon>
        <taxon>Chromadorea</taxon>
        <taxon>Rhabditida</taxon>
        <taxon>Spirurina</taxon>
        <taxon>Oxyuridomorpha</taxon>
        <taxon>Oxyuroidea</taxon>
        <taxon>Oxyuridae</taxon>
        <taxon>Syphacia</taxon>
    </lineage>
</organism>
<sequence>MSAQEKVEIEQVPLKSDVDTTPMIDDVPGDNEVLKPIKKKTSCKWFFRKKNGEVTTNNGDIVAEENKTHCKWWTCRHKAVANNHNSDDDTEKQQMTVGVNMLDRDENDLNNHIVMDFSDVFAEPDSSHSWNWTWLSANRVYSFTSTTVYKILASLIAIPLAVIFGIIFGVLSVIGIYICTPLGRLLSVPCMAIAKAWNFTVRRLMDPVFASIGLMCPKAHHHSTINTSPTDLA</sequence>
<evidence type="ECO:0000256" key="1">
    <source>
        <dbReference type="ARBA" id="ARBA00004202"/>
    </source>
</evidence>
<keyword evidence="5 6" id="KW-0472">Membrane</keyword>
<dbReference type="GO" id="GO:0000139">
    <property type="term" value="C:Golgi membrane"/>
    <property type="evidence" value="ECO:0007669"/>
    <property type="project" value="UniProtKB-SubCell"/>
</dbReference>
<evidence type="ECO:0000256" key="7">
    <source>
        <dbReference type="SAM" id="Phobius"/>
    </source>
</evidence>
<dbReference type="WBParaSite" id="SMUV_0000738801-mRNA-1">
    <property type="protein sequence ID" value="SMUV_0000738801-mRNA-1"/>
    <property type="gene ID" value="SMUV_0000738801"/>
</dbReference>
<keyword evidence="7" id="KW-1133">Transmembrane helix</keyword>
<evidence type="ECO:0000256" key="4">
    <source>
        <dbReference type="ARBA" id="ARBA00023034"/>
    </source>
</evidence>
<dbReference type="AlphaFoldDB" id="A0A158R5M5"/>
<evidence type="ECO:0000256" key="6">
    <source>
        <dbReference type="RuleBase" id="RU000680"/>
    </source>
</evidence>
<evidence type="ECO:0000256" key="5">
    <source>
        <dbReference type="ARBA" id="ARBA00023136"/>
    </source>
</evidence>
<evidence type="ECO:0000256" key="3">
    <source>
        <dbReference type="ARBA" id="ARBA00022475"/>
    </source>
</evidence>
<feature type="transmembrane region" description="Helical" evidence="7">
    <location>
        <begin position="151"/>
        <end position="178"/>
    </location>
</feature>